<dbReference type="InterPro" id="IPR053982">
    <property type="entry name" value="Gp44/GpP-like_C"/>
</dbReference>
<evidence type="ECO:0000259" key="3">
    <source>
        <dbReference type="Pfam" id="PF22255"/>
    </source>
</evidence>
<feature type="domain" description="Baseplate hub protein gp44-like N-terminal" evidence="1">
    <location>
        <begin position="2"/>
        <end position="87"/>
    </location>
</feature>
<dbReference type="SUPFAM" id="SSF69279">
    <property type="entry name" value="Phage tail proteins"/>
    <property type="match status" value="2"/>
</dbReference>
<evidence type="ECO:0000313" key="5">
    <source>
        <dbReference type="Proteomes" id="UP000184731"/>
    </source>
</evidence>
<protein>
    <submittedName>
        <fullName evidence="4">Uncharacterized protein</fullName>
    </submittedName>
</protein>
<dbReference type="InterPro" id="IPR026276">
    <property type="entry name" value="Baseplate_GpP"/>
</dbReference>
<dbReference type="PIRSF" id="PIRSF004440">
    <property type="entry name" value="GpP"/>
    <property type="match status" value="1"/>
</dbReference>
<organism evidence="4 5">
    <name type="scientific">Silvanigrella aquatica</name>
    <dbReference type="NCBI Taxonomy" id="1915309"/>
    <lineage>
        <taxon>Bacteria</taxon>
        <taxon>Pseudomonadati</taxon>
        <taxon>Bdellovibrionota</taxon>
        <taxon>Oligoflexia</taxon>
        <taxon>Silvanigrellales</taxon>
        <taxon>Silvanigrellaceae</taxon>
        <taxon>Silvanigrella</taxon>
    </lineage>
</organism>
<dbReference type="AlphaFoldDB" id="A0A1L4D169"/>
<reference evidence="4 5" key="1">
    <citation type="submission" date="2016-10" db="EMBL/GenBank/DDBJ databases">
        <title>Silvanigrella aquatica sp. nov., isolated from a freshwater lake located in the Black Forest, Germany, description of Silvanigrellaceae fam. nov., Silvanigrellales ord. nov., reclassification of the order Bdellovibrionales in the class Oligoflexia, reclassification of the families Bacteriovoracaceae and Halobacteriovoraceae in the new order Bacteriovoracales ord. nov., and reclassification of the family Pseudobacteriovoracaceae in the order Oligoflexiales.</title>
        <authorList>
            <person name="Hahn M.W."/>
            <person name="Schmidt J."/>
            <person name="Koll U."/>
            <person name="Rohde M."/>
            <person name="Verbag S."/>
            <person name="Pitt A."/>
            <person name="Nakai R."/>
            <person name="Naganuma T."/>
            <person name="Lang E."/>
        </authorList>
    </citation>
    <scope>NUCLEOTIDE SEQUENCE [LARGE SCALE GENOMIC DNA]</scope>
    <source>
        <strain evidence="4 5">MWH-Nonnen-W8red</strain>
    </source>
</reference>
<name>A0A1L4D169_9BACT</name>
<proteinExistence type="predicted"/>
<dbReference type="OrthoDB" id="9016931at2"/>
<dbReference type="Gene3D" id="3.30.1920.10">
    <property type="entry name" value="Baseplate protein-like domains - 2 layer sandwich fold"/>
    <property type="match status" value="1"/>
</dbReference>
<evidence type="ECO:0000259" key="1">
    <source>
        <dbReference type="Pfam" id="PF21683"/>
    </source>
</evidence>
<dbReference type="Pfam" id="PF21683">
    <property type="entry name" value="GpP-like_1st"/>
    <property type="match status" value="1"/>
</dbReference>
<dbReference type="InterPro" id="IPR023399">
    <property type="entry name" value="Baseplate-like_2-layer_sand"/>
</dbReference>
<dbReference type="InterPro" id="IPR049354">
    <property type="entry name" value="GpP-like_N"/>
</dbReference>
<gene>
    <name evidence="4" type="ORF">AXG55_08495</name>
</gene>
<feature type="domain" description="Baseplate hub protein gp44/GpP-like C-terminal" evidence="2">
    <location>
        <begin position="245"/>
        <end position="328"/>
    </location>
</feature>
<feature type="domain" description="Baseplate hub protein gp44/GpP-like second" evidence="3">
    <location>
        <begin position="89"/>
        <end position="172"/>
    </location>
</feature>
<dbReference type="EMBL" id="CP017834">
    <property type="protein sequence ID" value="APJ03941.1"/>
    <property type="molecule type" value="Genomic_DNA"/>
</dbReference>
<dbReference type="STRING" id="1915309.AXG55_08495"/>
<dbReference type="Pfam" id="PF22255">
    <property type="entry name" value="Gp44-like_2nd"/>
    <property type="match status" value="1"/>
</dbReference>
<dbReference type="RefSeq" id="WP_148697686.1">
    <property type="nucleotide sequence ID" value="NZ_CP017834.1"/>
</dbReference>
<dbReference type="Proteomes" id="UP000184731">
    <property type="component" value="Chromosome"/>
</dbReference>
<dbReference type="InterPro" id="IPR053981">
    <property type="entry name" value="Gp44/GpP-like_2nd"/>
</dbReference>
<keyword evidence="5" id="KW-1185">Reference proteome</keyword>
<dbReference type="KEGG" id="saqi:AXG55_08495"/>
<dbReference type="Gene3D" id="2.30.300.10">
    <property type="entry name" value="Baseplate protein-like domain - beta roll fold"/>
    <property type="match status" value="1"/>
</dbReference>
<dbReference type="Gene3D" id="3.55.50.10">
    <property type="entry name" value="Baseplate protein-like domains"/>
    <property type="match status" value="1"/>
</dbReference>
<sequence>MIQLKANGKIFEGWLTAHVTRSLAAISGSFEISYTDRWSGQGEKWQLKAGDECELSYKGQPIIKGYIDAISTSYTGTSRSLSVRGRDKTGDLVDSSNLSDAKEFKGKSLKDMASTLASPFGVSVAARCSGASAPIEKVSIQQNETVWETIDRLAKYQGVLAYPDAKGGLILNEVSSEVSESLVEGENILSCSVEQNETEKFNTYMVIASTSDPDEKHKTAIAKVTDSSVKRPRLKTLLTHKAITKDEALERAKWEMAQKISKSLNINISCSDWIHSRKKIWEINSIVSVKAPACGVNGLFLIEETKFVCDENGLKTELKLVLKEAYKPKPDRSKETLGEFGGV</sequence>
<evidence type="ECO:0000259" key="2">
    <source>
        <dbReference type="Pfam" id="PF21929"/>
    </source>
</evidence>
<accession>A0A1L4D169</accession>
<evidence type="ECO:0000313" key="4">
    <source>
        <dbReference type="EMBL" id="APJ03941.1"/>
    </source>
</evidence>
<dbReference type="Pfam" id="PF21929">
    <property type="entry name" value="GpP_4th"/>
    <property type="match status" value="1"/>
</dbReference>